<evidence type="ECO:0000313" key="2">
    <source>
        <dbReference type="EMBL" id="KAG5482426.1"/>
    </source>
</evidence>
<proteinExistence type="predicted"/>
<comment type="caution">
    <text evidence="2">The sequence shown here is derived from an EMBL/GenBank/DDBJ whole genome shotgun (WGS) entry which is preliminary data.</text>
</comment>
<keyword evidence="3" id="KW-1185">Reference proteome</keyword>
<dbReference type="GeneID" id="92361552"/>
<accession>A0A836HQN1</accession>
<dbReference type="RefSeq" id="XP_067064432.1">
    <property type="nucleotide sequence ID" value="XM_067207618.1"/>
</dbReference>
<gene>
    <name evidence="2" type="ORF">LSCM4_05685</name>
</gene>
<name>A0A836HQN1_9TRYP</name>
<sequence>MEEAEASLRRTLQAAHAALRSSYTVTSSLATQSETLTALEERLEENEKGWRQGRREMRRTRHWYVALVHWLRCGGGASLSQVAGKSPGVTDGDEAAARGDTRDRS</sequence>
<protein>
    <submittedName>
        <fullName evidence="2">Uncharacterized protein</fullName>
    </submittedName>
</protein>
<evidence type="ECO:0000256" key="1">
    <source>
        <dbReference type="SAM" id="MobiDB-lite"/>
    </source>
</evidence>
<dbReference type="EMBL" id="JAFHLR010000016">
    <property type="protein sequence ID" value="KAG5482426.1"/>
    <property type="molecule type" value="Genomic_DNA"/>
</dbReference>
<organism evidence="2 3">
    <name type="scientific">Leishmania orientalis</name>
    <dbReference type="NCBI Taxonomy" id="2249476"/>
    <lineage>
        <taxon>Eukaryota</taxon>
        <taxon>Discoba</taxon>
        <taxon>Euglenozoa</taxon>
        <taxon>Kinetoplastea</taxon>
        <taxon>Metakinetoplastina</taxon>
        <taxon>Trypanosomatida</taxon>
        <taxon>Trypanosomatidae</taxon>
        <taxon>Leishmaniinae</taxon>
        <taxon>Leishmania</taxon>
    </lineage>
</organism>
<reference evidence="3" key="1">
    <citation type="journal article" date="2021" name="Microbiol. Resour. Announc.">
        <title>LGAAP: Leishmaniinae Genome Assembly and Annotation Pipeline.</title>
        <authorList>
            <person name="Almutairi H."/>
            <person name="Urbaniak M.D."/>
            <person name="Bates M.D."/>
            <person name="Jariyapan N."/>
            <person name="Kwakye-Nuako G."/>
            <person name="Thomaz-Soccol V."/>
            <person name="Al-Salem W.S."/>
            <person name="Dillon R.J."/>
            <person name="Bates P.A."/>
            <person name="Gatherer D."/>
        </authorList>
    </citation>
    <scope>NUCLEOTIDE SEQUENCE [LARGE SCALE GENOMIC DNA]</scope>
</reference>
<dbReference type="AlphaFoldDB" id="A0A836HQN1"/>
<feature type="compositionally biased region" description="Basic and acidic residues" evidence="1">
    <location>
        <begin position="95"/>
        <end position="105"/>
    </location>
</feature>
<dbReference type="Proteomes" id="UP000674143">
    <property type="component" value="Unassembled WGS sequence"/>
</dbReference>
<reference evidence="3" key="2">
    <citation type="journal article" date="2021" name="Sci. Data">
        <title>Chromosome-scale genome sequencing, assembly and annotation of six genomes from subfamily Leishmaniinae.</title>
        <authorList>
            <person name="Almutairi H."/>
            <person name="Urbaniak M.D."/>
            <person name="Bates M.D."/>
            <person name="Jariyapan N."/>
            <person name="Kwakye-Nuako G."/>
            <person name="Thomaz Soccol V."/>
            <person name="Al-Salem W.S."/>
            <person name="Dillon R.J."/>
            <person name="Bates P.A."/>
            <person name="Gatherer D."/>
        </authorList>
    </citation>
    <scope>NUCLEOTIDE SEQUENCE [LARGE SCALE GENOMIC DNA]</scope>
</reference>
<dbReference type="SMR" id="A0A836HQN1"/>
<dbReference type="KEGG" id="loi:92361552"/>
<evidence type="ECO:0000313" key="3">
    <source>
        <dbReference type="Proteomes" id="UP000674143"/>
    </source>
</evidence>
<feature type="region of interest" description="Disordered" evidence="1">
    <location>
        <begin position="81"/>
        <end position="105"/>
    </location>
</feature>